<evidence type="ECO:0000256" key="2">
    <source>
        <dbReference type="ARBA" id="ARBA00022723"/>
    </source>
</evidence>
<feature type="binding site" evidence="7">
    <location>
        <position position="13"/>
    </location>
    <ligand>
        <name>Zn(2+)</name>
        <dbReference type="ChEBI" id="CHEBI:29105"/>
        <label>1</label>
    </ligand>
</feature>
<proteinExistence type="inferred from homology"/>
<evidence type="ECO:0000256" key="5">
    <source>
        <dbReference type="ARBA" id="ARBA00023242"/>
    </source>
</evidence>
<gene>
    <name evidence="11" type="ORF">BE221DRAFT_63352</name>
</gene>
<dbReference type="GO" id="GO:0006283">
    <property type="term" value="P:transcription-coupled nucleotide-excision repair"/>
    <property type="evidence" value="ECO:0007669"/>
    <property type="project" value="TreeGrafter"/>
</dbReference>
<evidence type="ECO:0000259" key="10">
    <source>
        <dbReference type="PROSITE" id="PS51133"/>
    </source>
</evidence>
<evidence type="ECO:0000256" key="7">
    <source>
        <dbReference type="PIRSR" id="PIRSR005586-1"/>
    </source>
</evidence>
<keyword evidence="6 9" id="KW-0240">DNA-directed RNA polymerase</keyword>
<organism evidence="11">
    <name type="scientific">Ostreococcus tauri</name>
    <name type="common">Marine green alga</name>
    <dbReference type="NCBI Taxonomy" id="70448"/>
    <lineage>
        <taxon>Eukaryota</taxon>
        <taxon>Viridiplantae</taxon>
        <taxon>Chlorophyta</taxon>
        <taxon>Mamiellophyceae</taxon>
        <taxon>Mamiellales</taxon>
        <taxon>Bathycoccaceae</taxon>
        <taxon>Ostreococcus</taxon>
    </lineage>
</organism>
<feature type="domain" description="TFIIS-type" evidence="10">
    <location>
        <begin position="78"/>
        <end position="115"/>
    </location>
</feature>
<name>A0A1Y5HX91_OSTTA</name>
<dbReference type="CDD" id="cd10508">
    <property type="entry name" value="Zn-ribbon_RPB9"/>
    <property type="match status" value="1"/>
</dbReference>
<dbReference type="Pfam" id="PF01096">
    <property type="entry name" value="Zn_ribbon_TFIIS"/>
    <property type="match status" value="1"/>
</dbReference>
<dbReference type="GO" id="GO:0006367">
    <property type="term" value="P:transcription initiation at RNA polymerase II promoter"/>
    <property type="evidence" value="ECO:0007669"/>
    <property type="project" value="TreeGrafter"/>
</dbReference>
<evidence type="ECO:0000313" key="11">
    <source>
        <dbReference type="EMBL" id="OUS41901.1"/>
    </source>
</evidence>
<dbReference type="GO" id="GO:0005730">
    <property type="term" value="C:nucleolus"/>
    <property type="evidence" value="ECO:0007669"/>
    <property type="project" value="UniProtKB-SubCell"/>
</dbReference>
<keyword evidence="3 8" id="KW-0863">Zinc-finger</keyword>
<dbReference type="Pfam" id="PF02150">
    <property type="entry name" value="Zn_ribbon_RPB9"/>
    <property type="match status" value="1"/>
</dbReference>
<dbReference type="EMBL" id="KZ155839">
    <property type="protein sequence ID" value="OUS41901.1"/>
    <property type="molecule type" value="Genomic_DNA"/>
</dbReference>
<dbReference type="GO" id="GO:0001193">
    <property type="term" value="P:maintenance of transcriptional fidelity during transcription elongation by RNA polymerase II"/>
    <property type="evidence" value="ECO:0007669"/>
    <property type="project" value="TreeGrafter"/>
</dbReference>
<accession>A0A1Y5HX91</accession>
<dbReference type="PIRSF" id="PIRSF005586">
    <property type="entry name" value="RNApol_RpoM"/>
    <property type="match status" value="1"/>
</dbReference>
<evidence type="ECO:0000256" key="8">
    <source>
        <dbReference type="PROSITE-ProRule" id="PRU00472"/>
    </source>
</evidence>
<dbReference type="PANTHER" id="PTHR11239">
    <property type="entry name" value="DNA-DIRECTED RNA POLYMERASE"/>
    <property type="match status" value="1"/>
</dbReference>
<dbReference type="InterPro" id="IPR001529">
    <property type="entry name" value="Zn_ribbon_RPB9"/>
</dbReference>
<protein>
    <recommendedName>
        <fullName evidence="6">DNA-directed RNA polymerase subunit</fullName>
    </recommendedName>
</protein>
<dbReference type="Gene3D" id="2.20.25.10">
    <property type="match status" value="2"/>
</dbReference>
<reference evidence="11" key="1">
    <citation type="submission" date="2017-04" db="EMBL/GenBank/DDBJ databases">
        <title>Population genomics of picophytoplankton unveils novel chromosome hypervariability.</title>
        <authorList>
            <consortium name="DOE Joint Genome Institute"/>
            <person name="Blanc-Mathieu R."/>
            <person name="Krasovec M."/>
            <person name="Hebrard M."/>
            <person name="Yau S."/>
            <person name="Desgranges E."/>
            <person name="Martin J."/>
            <person name="Schackwitz W."/>
            <person name="Kuo A."/>
            <person name="Salin G."/>
            <person name="Donnadieu C."/>
            <person name="Desdevises Y."/>
            <person name="Sanchez-Ferandin S."/>
            <person name="Moreau H."/>
            <person name="Rivals E."/>
            <person name="Grigoriev I.V."/>
            <person name="Grimsley N."/>
            <person name="Eyre-Walker A."/>
            <person name="Piganeau G."/>
        </authorList>
    </citation>
    <scope>NUCLEOTIDE SEQUENCE [LARGE SCALE GENOMIC DNA]</scope>
    <source>
        <strain evidence="11">RCC 1115</strain>
    </source>
</reference>
<comment type="subcellular location">
    <subcellularLocation>
        <location evidence="1">Nucleus</location>
        <location evidence="1">Nucleolus</location>
    </subcellularLocation>
</comment>
<evidence type="ECO:0000256" key="9">
    <source>
        <dbReference type="RuleBase" id="RU003474"/>
    </source>
</evidence>
<dbReference type="GO" id="GO:0003676">
    <property type="term" value="F:nucleic acid binding"/>
    <property type="evidence" value="ECO:0007669"/>
    <property type="project" value="InterPro"/>
</dbReference>
<keyword evidence="5 6" id="KW-0539">Nucleus</keyword>
<feature type="binding site" evidence="7">
    <location>
        <position position="38"/>
    </location>
    <ligand>
        <name>Zn(2+)</name>
        <dbReference type="ChEBI" id="CHEBI:29105"/>
        <label>1</label>
    </ligand>
</feature>
<dbReference type="InterPro" id="IPR001222">
    <property type="entry name" value="Znf_TFIIS"/>
</dbReference>
<evidence type="ECO:0000256" key="1">
    <source>
        <dbReference type="ARBA" id="ARBA00004604"/>
    </source>
</evidence>
<keyword evidence="4 7" id="KW-0862">Zinc</keyword>
<comment type="function">
    <text evidence="6">DNA-dependent RNA polymerase catalyzes the transcription of DNA into RNA using the four ribonucleoside triphosphates as substrates.</text>
</comment>
<feature type="binding site" evidence="7">
    <location>
        <position position="85"/>
    </location>
    <ligand>
        <name>Zn(2+)</name>
        <dbReference type="ChEBI" id="CHEBI:29105"/>
        <label>2</label>
    </ligand>
</feature>
<dbReference type="GO" id="GO:0008270">
    <property type="term" value="F:zinc ion binding"/>
    <property type="evidence" value="ECO:0007669"/>
    <property type="project" value="UniProtKB-KW"/>
</dbReference>
<feature type="binding site" evidence="7">
    <location>
        <position position="110"/>
    </location>
    <ligand>
        <name>Zn(2+)</name>
        <dbReference type="ChEBI" id="CHEBI:29105"/>
        <label>2</label>
    </ligand>
</feature>
<evidence type="ECO:0000256" key="6">
    <source>
        <dbReference type="PIRNR" id="PIRNR005586"/>
    </source>
</evidence>
<dbReference type="AlphaFoldDB" id="A0A1Y5HX91"/>
<dbReference type="SUPFAM" id="SSF57783">
    <property type="entry name" value="Zinc beta-ribbon"/>
    <property type="match status" value="2"/>
</dbReference>
<dbReference type="PANTHER" id="PTHR11239:SF1">
    <property type="entry name" value="DNA-DIRECTED RNA POLYMERASE II SUBUNIT RPB9"/>
    <property type="match status" value="1"/>
</dbReference>
<dbReference type="SMART" id="SM00661">
    <property type="entry name" value="RPOL9"/>
    <property type="match status" value="1"/>
</dbReference>
<dbReference type="SMART" id="SM00440">
    <property type="entry name" value="ZnF_C2C2"/>
    <property type="match status" value="1"/>
</dbReference>
<comment type="similarity">
    <text evidence="6 9">Belongs to the archaeal rpoM/eukaryotic RPA12/RPB9/RPC11 RNA polymerase family.</text>
</comment>
<feature type="binding site" evidence="7">
    <location>
        <position position="35"/>
    </location>
    <ligand>
        <name>Zn(2+)</name>
        <dbReference type="ChEBI" id="CHEBI:29105"/>
        <label>1</label>
    </ligand>
</feature>
<evidence type="ECO:0000256" key="3">
    <source>
        <dbReference type="ARBA" id="ARBA00022771"/>
    </source>
</evidence>
<dbReference type="GO" id="GO:0005665">
    <property type="term" value="C:RNA polymerase II, core complex"/>
    <property type="evidence" value="ECO:0007669"/>
    <property type="project" value="TreeGrafter"/>
</dbReference>
<dbReference type="InterPro" id="IPR012164">
    <property type="entry name" value="Rpa12/Rpb9/Rpc10/TFS"/>
</dbReference>
<sequence>MQSDERTVRLRFCPNSNDLLYPKEDRNNKKLVYVCRNCEYQAESESSCVYRHHISHTSLETTTVLADVTSDPTLPISKGARCDRCMHDEAVFFSLTTSEGMSLFFQCTSCGHRWKDTGDAGDS</sequence>
<feature type="binding site" evidence="7">
    <location>
        <position position="107"/>
    </location>
    <ligand>
        <name>Zn(2+)</name>
        <dbReference type="ChEBI" id="CHEBI:29105"/>
        <label>2</label>
    </ligand>
</feature>
<dbReference type="Proteomes" id="UP000195557">
    <property type="component" value="Unassembled WGS sequence"/>
</dbReference>
<dbReference type="InterPro" id="IPR034012">
    <property type="entry name" value="Zn_ribbon_RPB9_C"/>
</dbReference>
<dbReference type="PROSITE" id="PS51133">
    <property type="entry name" value="ZF_TFIIS_2"/>
    <property type="match status" value="1"/>
</dbReference>
<feature type="binding site" evidence="7">
    <location>
        <position position="82"/>
    </location>
    <ligand>
        <name>Zn(2+)</name>
        <dbReference type="ChEBI" id="CHEBI:29105"/>
        <label>2</label>
    </ligand>
</feature>
<evidence type="ECO:0000256" key="4">
    <source>
        <dbReference type="ARBA" id="ARBA00022833"/>
    </source>
</evidence>
<keyword evidence="2 7" id="KW-0479">Metal-binding</keyword>
<dbReference type="GO" id="GO:0003899">
    <property type="term" value="F:DNA-directed RNA polymerase activity"/>
    <property type="evidence" value="ECO:0007669"/>
    <property type="project" value="InterPro"/>
</dbReference>
<keyword evidence="6 9" id="KW-0804">Transcription</keyword>